<dbReference type="Proteomes" id="UP000429523">
    <property type="component" value="Unassembled WGS sequence"/>
</dbReference>
<evidence type="ECO:0000313" key="9">
    <source>
        <dbReference type="Proteomes" id="UP000429523"/>
    </source>
</evidence>
<dbReference type="EMBL" id="QXGB01005119">
    <property type="protein sequence ID" value="KAE9163963.1"/>
    <property type="molecule type" value="Genomic_DNA"/>
</dbReference>
<feature type="chain" id="PRO_5033520187" evidence="1">
    <location>
        <begin position="22"/>
        <end position="53"/>
    </location>
</feature>
<dbReference type="EMBL" id="QXGE01007234">
    <property type="protein sequence ID" value="KAE9263733.1"/>
    <property type="molecule type" value="Genomic_DNA"/>
</dbReference>
<dbReference type="Proteomes" id="UP000433483">
    <property type="component" value="Unassembled WGS sequence"/>
</dbReference>
<evidence type="ECO:0000313" key="7">
    <source>
        <dbReference type="EMBL" id="KAE9164955.1"/>
    </source>
</evidence>
<dbReference type="Proteomes" id="UP000460718">
    <property type="component" value="Unassembled WGS sequence"/>
</dbReference>
<evidence type="ECO:0000313" key="8">
    <source>
        <dbReference type="EMBL" id="KAE9263733.1"/>
    </source>
</evidence>
<organism evidence="2 9">
    <name type="scientific">Phytophthora fragariae</name>
    <dbReference type="NCBI Taxonomy" id="53985"/>
    <lineage>
        <taxon>Eukaryota</taxon>
        <taxon>Sar</taxon>
        <taxon>Stramenopiles</taxon>
        <taxon>Oomycota</taxon>
        <taxon>Peronosporomycetes</taxon>
        <taxon>Peronosporales</taxon>
        <taxon>Peronosporaceae</taxon>
        <taxon>Phytophthora</taxon>
    </lineage>
</organism>
<dbReference type="EMBL" id="QXGD01005802">
    <property type="protein sequence ID" value="KAE9164955.1"/>
    <property type="molecule type" value="Genomic_DNA"/>
</dbReference>
<dbReference type="EMBL" id="QXGA01005821">
    <property type="protein sequence ID" value="KAE9065541.1"/>
    <property type="molecule type" value="Genomic_DNA"/>
</dbReference>
<evidence type="ECO:0000256" key="1">
    <source>
        <dbReference type="SAM" id="SignalP"/>
    </source>
</evidence>
<evidence type="ECO:0000313" key="6">
    <source>
        <dbReference type="EMBL" id="KAE9163963.1"/>
    </source>
</evidence>
<sequence length="53" mass="5924">MATFTFYIINIISNLLAVVNATEGDVAAVNFMALITRTRWRSSRHTSFCKVTA</sequence>
<dbReference type="EMBL" id="QXFZ01006107">
    <property type="protein sequence ID" value="KAE9059372.1"/>
    <property type="molecule type" value="Genomic_DNA"/>
</dbReference>
<evidence type="ECO:0000313" key="4">
    <source>
        <dbReference type="EMBL" id="KAE9059372.1"/>
    </source>
</evidence>
<dbReference type="Proteomes" id="UP000437068">
    <property type="component" value="Unassembled WGS sequence"/>
</dbReference>
<name>A0A6A3DB39_9STRA</name>
<dbReference type="Proteomes" id="UP000440367">
    <property type="component" value="Unassembled WGS sequence"/>
</dbReference>
<evidence type="ECO:0000313" key="5">
    <source>
        <dbReference type="EMBL" id="KAE9065541.1"/>
    </source>
</evidence>
<feature type="signal peptide" evidence="1">
    <location>
        <begin position="1"/>
        <end position="21"/>
    </location>
</feature>
<evidence type="ECO:0000313" key="12">
    <source>
        <dbReference type="Proteomes" id="UP000440367"/>
    </source>
</evidence>
<evidence type="ECO:0000313" key="10">
    <source>
        <dbReference type="Proteomes" id="UP000433483"/>
    </source>
</evidence>
<comment type="caution">
    <text evidence="2">The sequence shown here is derived from an EMBL/GenBank/DDBJ whole genome shotgun (WGS) entry which is preliminary data.</text>
</comment>
<dbReference type="Proteomes" id="UP000440732">
    <property type="component" value="Unassembled WGS sequence"/>
</dbReference>
<keyword evidence="10" id="KW-1185">Reference proteome</keyword>
<evidence type="ECO:0000313" key="14">
    <source>
        <dbReference type="Proteomes" id="UP000441208"/>
    </source>
</evidence>
<dbReference type="EMBL" id="QXGF01005962">
    <property type="protein sequence ID" value="KAE8918235.1"/>
    <property type="molecule type" value="Genomic_DNA"/>
</dbReference>
<dbReference type="Proteomes" id="UP000441208">
    <property type="component" value="Unassembled WGS sequence"/>
</dbReference>
<accession>A0A6A3DB39</accession>
<proteinExistence type="predicted"/>
<reference evidence="9 10" key="1">
    <citation type="submission" date="2018-08" db="EMBL/GenBank/DDBJ databases">
        <title>Genomic investigation of the strawberry pathogen Phytophthora fragariae indicates pathogenicity is determined by transcriptional variation in three key races.</title>
        <authorList>
            <person name="Adams T.M."/>
            <person name="Armitage A.D."/>
            <person name="Sobczyk M.K."/>
            <person name="Bates H.J."/>
            <person name="Dunwell J.M."/>
            <person name="Nellist C.F."/>
            <person name="Harrison R.J."/>
        </authorList>
    </citation>
    <scope>NUCLEOTIDE SEQUENCE [LARGE SCALE GENOMIC DNA]</scope>
    <source>
        <strain evidence="8 11">A4</strain>
        <strain evidence="7 12">BC-1</strain>
        <strain evidence="6 10">NOV-27</strain>
        <strain evidence="5 13">NOV-5</strain>
        <strain evidence="4 14">NOV-71</strain>
        <strain evidence="2 9">NOV-9</strain>
        <strain evidence="3 15">SCRP245</strain>
    </source>
</reference>
<gene>
    <name evidence="8" type="ORF">PF001_g31566</name>
    <name evidence="7" type="ORF">PF002_g31474</name>
    <name evidence="6" type="ORF">PF005_g30225</name>
    <name evidence="5" type="ORF">PF006_g30446</name>
    <name evidence="4" type="ORF">PF007_g30980</name>
    <name evidence="2" type="ORF">PF009_g31448</name>
    <name evidence="3" type="ORF">PF011_g30330</name>
</gene>
<dbReference type="AlphaFoldDB" id="A0A6A3DB39"/>
<evidence type="ECO:0000313" key="13">
    <source>
        <dbReference type="Proteomes" id="UP000440732"/>
    </source>
</evidence>
<evidence type="ECO:0000313" key="15">
    <source>
        <dbReference type="Proteomes" id="UP000460718"/>
    </source>
</evidence>
<evidence type="ECO:0000313" key="11">
    <source>
        <dbReference type="Proteomes" id="UP000437068"/>
    </source>
</evidence>
<keyword evidence="1" id="KW-0732">Signal</keyword>
<evidence type="ECO:0000313" key="3">
    <source>
        <dbReference type="EMBL" id="KAE8959740.1"/>
    </source>
</evidence>
<protein>
    <submittedName>
        <fullName evidence="2">Uncharacterized protein</fullName>
    </submittedName>
</protein>
<evidence type="ECO:0000313" key="2">
    <source>
        <dbReference type="EMBL" id="KAE8918235.1"/>
    </source>
</evidence>
<dbReference type="EMBL" id="QXFW01006241">
    <property type="protein sequence ID" value="KAE8959740.1"/>
    <property type="molecule type" value="Genomic_DNA"/>
</dbReference>